<gene>
    <name evidence="3" type="ORF">B0H16DRAFT_1768682</name>
</gene>
<dbReference type="Gene3D" id="3.40.50.720">
    <property type="entry name" value="NAD(P)-binding Rossmann-like Domain"/>
    <property type="match status" value="1"/>
</dbReference>
<evidence type="ECO:0000256" key="2">
    <source>
        <dbReference type="ARBA" id="ARBA00023002"/>
    </source>
</evidence>
<proteinExistence type="inferred from homology"/>
<keyword evidence="4" id="KW-1185">Reference proteome</keyword>
<dbReference type="InterPro" id="IPR036291">
    <property type="entry name" value="NAD(P)-bd_dom_sf"/>
</dbReference>
<dbReference type="Proteomes" id="UP001215598">
    <property type="component" value="Unassembled WGS sequence"/>
</dbReference>
<protein>
    <recommendedName>
        <fullName evidence="5">NAD(P)-binding protein</fullName>
    </recommendedName>
</protein>
<dbReference type="GO" id="GO:0016491">
    <property type="term" value="F:oxidoreductase activity"/>
    <property type="evidence" value="ECO:0007669"/>
    <property type="project" value="UniProtKB-KW"/>
</dbReference>
<evidence type="ECO:0000313" key="3">
    <source>
        <dbReference type="EMBL" id="KAJ7733352.1"/>
    </source>
</evidence>
<name>A0AAD7I259_9AGAR</name>
<evidence type="ECO:0000313" key="4">
    <source>
        <dbReference type="Proteomes" id="UP001215598"/>
    </source>
</evidence>
<keyword evidence="2" id="KW-0560">Oxidoreductase</keyword>
<organism evidence="3 4">
    <name type="scientific">Mycena metata</name>
    <dbReference type="NCBI Taxonomy" id="1033252"/>
    <lineage>
        <taxon>Eukaryota</taxon>
        <taxon>Fungi</taxon>
        <taxon>Dikarya</taxon>
        <taxon>Basidiomycota</taxon>
        <taxon>Agaricomycotina</taxon>
        <taxon>Agaricomycetes</taxon>
        <taxon>Agaricomycetidae</taxon>
        <taxon>Agaricales</taxon>
        <taxon>Marasmiineae</taxon>
        <taxon>Mycenaceae</taxon>
        <taxon>Mycena</taxon>
    </lineage>
</organism>
<dbReference type="AlphaFoldDB" id="A0AAD7I259"/>
<dbReference type="EMBL" id="JARKIB010000139">
    <property type="protein sequence ID" value="KAJ7733352.1"/>
    <property type="molecule type" value="Genomic_DNA"/>
</dbReference>
<reference evidence="3" key="1">
    <citation type="submission" date="2023-03" db="EMBL/GenBank/DDBJ databases">
        <title>Massive genome expansion in bonnet fungi (Mycena s.s.) driven by repeated elements and novel gene families across ecological guilds.</title>
        <authorList>
            <consortium name="Lawrence Berkeley National Laboratory"/>
            <person name="Harder C.B."/>
            <person name="Miyauchi S."/>
            <person name="Viragh M."/>
            <person name="Kuo A."/>
            <person name="Thoen E."/>
            <person name="Andreopoulos B."/>
            <person name="Lu D."/>
            <person name="Skrede I."/>
            <person name="Drula E."/>
            <person name="Henrissat B."/>
            <person name="Morin E."/>
            <person name="Kohler A."/>
            <person name="Barry K."/>
            <person name="LaButti K."/>
            <person name="Morin E."/>
            <person name="Salamov A."/>
            <person name="Lipzen A."/>
            <person name="Mereny Z."/>
            <person name="Hegedus B."/>
            <person name="Baldrian P."/>
            <person name="Stursova M."/>
            <person name="Weitz H."/>
            <person name="Taylor A."/>
            <person name="Grigoriev I.V."/>
            <person name="Nagy L.G."/>
            <person name="Martin F."/>
            <person name="Kauserud H."/>
        </authorList>
    </citation>
    <scope>NUCLEOTIDE SEQUENCE</scope>
    <source>
        <strain evidence="3">CBHHK182m</strain>
    </source>
</reference>
<sequence length="238" mass="25849">MSSQSLVAFIIGSGPNVGQHTAAALKAKGYQVALGSRKPVDKDGYFTVAIDAGKPESIKTAFAEVNKKSGPPSVVIFNATAFIPAPVPEDPLSLPVESFKEQTDISVGLFAAAQEALSGFRSDSLKNQHKTFIATGNSLPWVPVGNPAADPLFLYFGMNIQKTIHLRLLEFLANAYSKEKIRFYFVSLVGATGGMISSHADFANSGPTHAKIYLDFITRDDQADWDYRFTVDGKQWRE</sequence>
<accession>A0AAD7I259</accession>
<dbReference type="SUPFAM" id="SSF51735">
    <property type="entry name" value="NAD(P)-binding Rossmann-fold domains"/>
    <property type="match status" value="1"/>
</dbReference>
<evidence type="ECO:0000256" key="1">
    <source>
        <dbReference type="ARBA" id="ARBA00006484"/>
    </source>
</evidence>
<dbReference type="PANTHER" id="PTHR43669:SF4">
    <property type="entry name" value="SHORT-CHAIN DEHYDROGENASE"/>
    <property type="match status" value="1"/>
</dbReference>
<comment type="caution">
    <text evidence="3">The sequence shown here is derived from an EMBL/GenBank/DDBJ whole genome shotgun (WGS) entry which is preliminary data.</text>
</comment>
<dbReference type="PANTHER" id="PTHR43669">
    <property type="entry name" value="5-KETO-D-GLUCONATE 5-REDUCTASE"/>
    <property type="match status" value="1"/>
</dbReference>
<comment type="similarity">
    <text evidence="1">Belongs to the short-chain dehydrogenases/reductases (SDR) family.</text>
</comment>
<evidence type="ECO:0008006" key="5">
    <source>
        <dbReference type="Google" id="ProtNLM"/>
    </source>
</evidence>